<dbReference type="PROSITE" id="PS50011">
    <property type="entry name" value="PROTEIN_KINASE_DOM"/>
    <property type="match status" value="1"/>
</dbReference>
<dbReference type="GO" id="GO:0004674">
    <property type="term" value="F:protein serine/threonine kinase activity"/>
    <property type="evidence" value="ECO:0007669"/>
    <property type="project" value="TreeGrafter"/>
</dbReference>
<protein>
    <recommendedName>
        <fullName evidence="1">Protein kinase domain-containing protein</fullName>
    </recommendedName>
</protein>
<dbReference type="PANTHER" id="PTHR44167:SF30">
    <property type="entry name" value="PHOSPHORYLASE KINASE"/>
    <property type="match status" value="1"/>
</dbReference>
<keyword evidence="3" id="KW-1185">Reference proteome</keyword>
<dbReference type="Gene3D" id="1.10.510.10">
    <property type="entry name" value="Transferase(Phosphotransferase) domain 1"/>
    <property type="match status" value="1"/>
</dbReference>
<dbReference type="EMBL" id="KL142391">
    <property type="protein sequence ID" value="KDR71783.1"/>
    <property type="molecule type" value="Genomic_DNA"/>
</dbReference>
<organism evidence="2 3">
    <name type="scientific">Galerina marginata (strain CBS 339.88)</name>
    <dbReference type="NCBI Taxonomy" id="685588"/>
    <lineage>
        <taxon>Eukaryota</taxon>
        <taxon>Fungi</taxon>
        <taxon>Dikarya</taxon>
        <taxon>Basidiomycota</taxon>
        <taxon>Agaricomycotina</taxon>
        <taxon>Agaricomycetes</taxon>
        <taxon>Agaricomycetidae</taxon>
        <taxon>Agaricales</taxon>
        <taxon>Agaricineae</taxon>
        <taxon>Strophariaceae</taxon>
        <taxon>Galerina</taxon>
    </lineage>
</organism>
<dbReference type="STRING" id="685588.A0A067SYD5"/>
<dbReference type="GO" id="GO:0005524">
    <property type="term" value="F:ATP binding"/>
    <property type="evidence" value="ECO:0007669"/>
    <property type="project" value="InterPro"/>
</dbReference>
<reference evidence="3" key="1">
    <citation type="journal article" date="2014" name="Proc. Natl. Acad. Sci. U.S.A.">
        <title>Extensive sampling of basidiomycete genomes demonstrates inadequacy of the white-rot/brown-rot paradigm for wood decay fungi.</title>
        <authorList>
            <person name="Riley R."/>
            <person name="Salamov A.A."/>
            <person name="Brown D.W."/>
            <person name="Nagy L.G."/>
            <person name="Floudas D."/>
            <person name="Held B.W."/>
            <person name="Levasseur A."/>
            <person name="Lombard V."/>
            <person name="Morin E."/>
            <person name="Otillar R."/>
            <person name="Lindquist E.A."/>
            <person name="Sun H."/>
            <person name="LaButti K.M."/>
            <person name="Schmutz J."/>
            <person name="Jabbour D."/>
            <person name="Luo H."/>
            <person name="Baker S.E."/>
            <person name="Pisabarro A.G."/>
            <person name="Walton J.D."/>
            <person name="Blanchette R.A."/>
            <person name="Henrissat B."/>
            <person name="Martin F."/>
            <person name="Cullen D."/>
            <person name="Hibbett D.S."/>
            <person name="Grigoriev I.V."/>
        </authorList>
    </citation>
    <scope>NUCLEOTIDE SEQUENCE [LARGE SCALE GENOMIC DNA]</scope>
    <source>
        <strain evidence="3">CBS 339.88</strain>
    </source>
</reference>
<dbReference type="SMART" id="SM00220">
    <property type="entry name" value="S_TKc"/>
    <property type="match status" value="1"/>
</dbReference>
<sequence>MVPAPLRGALNMTEIFWRDHYLWLKERGYQLRPRYSPDWVPSWHGTKKYFMDCEDGRSLGFTQVNDAIHLPTGRHVALKKVYKTVNPFEEDITRLFSSEPLTKDPRNHCVPLLDVLQLPSNETEEEEVSLFVLPFLRVFNSPIFDTFGEALDCIRQLFEGLQFMHENHVAHRDINYTNFMMEPETMFPDGYHPKEILRKPDLSGKAKFYTRTQNPPRYHLIDFGLSRQYDASDVSPLEPVILGGDDTVPEFKEPEKPQNPFQTDVYCAGNLVRTQFIEGHPVLTSFRGYRGFEFLKPLIDDMVQDDPTKRPKMDDVLRRFDDVVKGLSAWKLRSRTSSRRANIFQDIKHSFWHWRRKFTFIIKRTAAIPHP</sequence>
<dbReference type="OrthoDB" id="5987198at2759"/>
<evidence type="ECO:0000313" key="3">
    <source>
        <dbReference type="Proteomes" id="UP000027222"/>
    </source>
</evidence>
<dbReference type="HOGENOM" id="CLU_044121_2_1_1"/>
<proteinExistence type="predicted"/>
<gene>
    <name evidence="2" type="ORF">GALMADRAFT_74620</name>
</gene>
<evidence type="ECO:0000313" key="2">
    <source>
        <dbReference type="EMBL" id="KDR71783.1"/>
    </source>
</evidence>
<dbReference type="InterPro" id="IPR000719">
    <property type="entry name" value="Prot_kinase_dom"/>
</dbReference>
<dbReference type="InterPro" id="IPR011009">
    <property type="entry name" value="Kinase-like_dom_sf"/>
</dbReference>
<dbReference type="AlphaFoldDB" id="A0A067SYD5"/>
<accession>A0A067SYD5</accession>
<evidence type="ECO:0000259" key="1">
    <source>
        <dbReference type="PROSITE" id="PS50011"/>
    </source>
</evidence>
<dbReference type="SUPFAM" id="SSF56112">
    <property type="entry name" value="Protein kinase-like (PK-like)"/>
    <property type="match status" value="1"/>
</dbReference>
<dbReference type="GO" id="GO:0044773">
    <property type="term" value="P:mitotic DNA damage checkpoint signaling"/>
    <property type="evidence" value="ECO:0007669"/>
    <property type="project" value="TreeGrafter"/>
</dbReference>
<dbReference type="PANTHER" id="PTHR44167">
    <property type="entry name" value="OVARIAN-SPECIFIC SERINE/THREONINE-PROTEIN KINASE LOK-RELATED"/>
    <property type="match status" value="1"/>
</dbReference>
<dbReference type="GO" id="GO:0005634">
    <property type="term" value="C:nucleus"/>
    <property type="evidence" value="ECO:0007669"/>
    <property type="project" value="TreeGrafter"/>
</dbReference>
<feature type="domain" description="Protein kinase" evidence="1">
    <location>
        <begin position="50"/>
        <end position="324"/>
    </location>
</feature>
<dbReference type="Proteomes" id="UP000027222">
    <property type="component" value="Unassembled WGS sequence"/>
</dbReference>
<name>A0A067SYD5_GALM3</name>